<dbReference type="RefSeq" id="WP_267776192.1">
    <property type="nucleotide sequence ID" value="NZ_JAPNKE010000002.1"/>
</dbReference>
<keyword evidence="3" id="KW-1185">Reference proteome</keyword>
<dbReference type="PANTHER" id="PTHR43606:SF2">
    <property type="entry name" value="ALKALINE PHOSPHATASE FAMILY PROTEIN (AFU_ORTHOLOGUE AFUA_5G03860)"/>
    <property type="match status" value="1"/>
</dbReference>
<dbReference type="InterPro" id="IPR018946">
    <property type="entry name" value="PhoD-like_MPP"/>
</dbReference>
<dbReference type="InterPro" id="IPR052900">
    <property type="entry name" value="Phospholipid_Metab_Enz"/>
</dbReference>
<accession>A0A9X3EYZ6</accession>
<evidence type="ECO:0000313" key="2">
    <source>
        <dbReference type="EMBL" id="MCY1012691.1"/>
    </source>
</evidence>
<dbReference type="PANTHER" id="PTHR43606">
    <property type="entry name" value="PHOSPHATASE, PUTATIVE (AFU_ORTHOLOGUE AFUA_6G08710)-RELATED"/>
    <property type="match status" value="1"/>
</dbReference>
<dbReference type="Gene3D" id="3.60.21.70">
    <property type="entry name" value="PhoD-like phosphatase"/>
    <property type="match status" value="1"/>
</dbReference>
<sequence>MGEAQREWFLSTMKGSTSTWKVWGTEYTLMPLVIDLTSFPIEPFNQLYYMNVDQWDGFSPARDALLGELQAVDNVVAITGDIHAFYAGTPMVAGAPEQKIVELVGAGISSTPFQSLLVLQVAADPTLSSLPGAGMLASAIDALFTGTTTNPHLGFADSSRNGFVSVVVDGAAFNATFHMLSEDVSLTDYEGMDDALAGKFKREKFQVKAGQRDLFRDFAGTFKRWDPTTNTWV</sequence>
<evidence type="ECO:0000259" key="1">
    <source>
        <dbReference type="Pfam" id="PF09423"/>
    </source>
</evidence>
<evidence type="ECO:0000313" key="3">
    <source>
        <dbReference type="Proteomes" id="UP001150924"/>
    </source>
</evidence>
<reference evidence="2" key="1">
    <citation type="submission" date="2022-11" db="EMBL/GenBank/DDBJ databases">
        <title>Minimal conservation of predation-associated metabolite biosynthetic gene clusters underscores biosynthetic potential of Myxococcota including descriptions for ten novel species: Archangium lansinium sp. nov., Myxococcus landrumus sp. nov., Nannocystis bai.</title>
        <authorList>
            <person name="Ahearne A."/>
            <person name="Stevens C."/>
            <person name="Phillips K."/>
        </authorList>
    </citation>
    <scope>NUCLEOTIDE SEQUENCE</scope>
    <source>
        <strain evidence="2">Na p29</strain>
    </source>
</reference>
<organism evidence="2 3">
    <name type="scientific">Nannocystis pusilla</name>
    <dbReference type="NCBI Taxonomy" id="889268"/>
    <lineage>
        <taxon>Bacteria</taxon>
        <taxon>Pseudomonadati</taxon>
        <taxon>Myxococcota</taxon>
        <taxon>Polyangia</taxon>
        <taxon>Nannocystales</taxon>
        <taxon>Nannocystaceae</taxon>
        <taxon>Nannocystis</taxon>
    </lineage>
</organism>
<dbReference type="Pfam" id="PF09423">
    <property type="entry name" value="PhoD"/>
    <property type="match status" value="1"/>
</dbReference>
<protein>
    <submittedName>
        <fullName evidence="2">Alkaline phosphatase D family protein</fullName>
    </submittedName>
</protein>
<proteinExistence type="predicted"/>
<dbReference type="Proteomes" id="UP001150924">
    <property type="component" value="Unassembled WGS sequence"/>
</dbReference>
<dbReference type="AlphaFoldDB" id="A0A9X3EYZ6"/>
<dbReference type="InterPro" id="IPR038607">
    <property type="entry name" value="PhoD-like_sf"/>
</dbReference>
<feature type="domain" description="PhoD-like phosphatase metallophosphatase" evidence="1">
    <location>
        <begin position="1"/>
        <end position="175"/>
    </location>
</feature>
<gene>
    <name evidence="2" type="ORF">OV079_45600</name>
</gene>
<comment type="caution">
    <text evidence="2">The sequence shown here is derived from an EMBL/GenBank/DDBJ whole genome shotgun (WGS) entry which is preliminary data.</text>
</comment>
<name>A0A9X3EYZ6_9BACT</name>
<dbReference type="EMBL" id="JAPNKE010000002">
    <property type="protein sequence ID" value="MCY1012691.1"/>
    <property type="molecule type" value="Genomic_DNA"/>
</dbReference>